<feature type="domain" description="TOG" evidence="10">
    <location>
        <begin position="361"/>
        <end position="592"/>
    </location>
</feature>
<dbReference type="Gene3D" id="1.25.10.10">
    <property type="entry name" value="Leucine-rich Repeat Variant"/>
    <property type="match status" value="3"/>
</dbReference>
<dbReference type="GO" id="GO:0005815">
    <property type="term" value="C:microtubule organizing center"/>
    <property type="evidence" value="ECO:0007669"/>
    <property type="project" value="TreeGrafter"/>
</dbReference>
<dbReference type="SMART" id="SM01349">
    <property type="entry name" value="TOG"/>
    <property type="match status" value="3"/>
</dbReference>
<comment type="function">
    <text evidence="7">Microtubule binding protein that promotes the stabilization of dynamic microtubules. Required for mitotic spindle formation.</text>
</comment>
<dbReference type="PANTHER" id="PTHR21567">
    <property type="entry name" value="CLASP"/>
    <property type="match status" value="1"/>
</dbReference>
<dbReference type="GO" id="GO:0005876">
    <property type="term" value="C:spindle microtubule"/>
    <property type="evidence" value="ECO:0007669"/>
    <property type="project" value="TreeGrafter"/>
</dbReference>
<gene>
    <name evidence="11" type="ORF">CT0861_12364</name>
</gene>
<dbReference type="InterPro" id="IPR024395">
    <property type="entry name" value="CLASP_N_dom"/>
</dbReference>
<evidence type="ECO:0000256" key="2">
    <source>
        <dbReference type="ARBA" id="ARBA00009549"/>
    </source>
</evidence>
<dbReference type="SUPFAM" id="SSF48371">
    <property type="entry name" value="ARM repeat"/>
    <property type="match status" value="1"/>
</dbReference>
<keyword evidence="12" id="KW-1185">Reference proteome</keyword>
<feature type="compositionally biased region" description="Low complexity" evidence="8">
    <location>
        <begin position="769"/>
        <end position="784"/>
    </location>
</feature>
<evidence type="ECO:0000256" key="8">
    <source>
        <dbReference type="SAM" id="MobiDB-lite"/>
    </source>
</evidence>
<feature type="signal peptide" evidence="9">
    <location>
        <begin position="1"/>
        <end position="19"/>
    </location>
</feature>
<keyword evidence="9" id="KW-0732">Signal</keyword>
<reference evidence="11 12" key="1">
    <citation type="submission" date="2015-06" db="EMBL/GenBank/DDBJ databases">
        <title>Survival trade-offs in plant roots during colonization by closely related pathogenic and mutualistic fungi.</title>
        <authorList>
            <person name="Hacquard S."/>
            <person name="Kracher B."/>
            <person name="Hiruma K."/>
            <person name="Weinman A."/>
            <person name="Muench P."/>
            <person name="Garrido Oter R."/>
            <person name="Ver Loren van Themaat E."/>
            <person name="Dallerey J.-F."/>
            <person name="Damm U."/>
            <person name="Henrissat B."/>
            <person name="Lespinet O."/>
            <person name="Thon M."/>
            <person name="Kemen E."/>
            <person name="McHardy A.C."/>
            <person name="Schulze-Lefert P."/>
            <person name="O'Connell R.J."/>
        </authorList>
    </citation>
    <scope>NUCLEOTIDE SEQUENCE [LARGE SCALE GENOMIC DNA]</scope>
    <source>
        <strain evidence="11 12">0861</strain>
    </source>
</reference>
<evidence type="ECO:0000256" key="1">
    <source>
        <dbReference type="ARBA" id="ARBA00004186"/>
    </source>
</evidence>
<feature type="compositionally biased region" description="Basic and acidic residues" evidence="8">
    <location>
        <begin position="586"/>
        <end position="605"/>
    </location>
</feature>
<evidence type="ECO:0000256" key="7">
    <source>
        <dbReference type="ARBA" id="ARBA00024889"/>
    </source>
</evidence>
<dbReference type="STRING" id="708197.A0A166UTD9"/>
<keyword evidence="5" id="KW-0493">Microtubule</keyword>
<dbReference type="InterPro" id="IPR034085">
    <property type="entry name" value="TOG"/>
</dbReference>
<name>A0A166UTD9_9PEZI</name>
<feature type="compositionally biased region" description="Low complexity" evidence="8">
    <location>
        <begin position="888"/>
        <end position="900"/>
    </location>
</feature>
<feature type="region of interest" description="Disordered" evidence="8">
    <location>
        <begin position="302"/>
        <end position="322"/>
    </location>
</feature>
<dbReference type="GO" id="GO:0051301">
    <property type="term" value="P:cell division"/>
    <property type="evidence" value="ECO:0007669"/>
    <property type="project" value="UniProtKB-KW"/>
</dbReference>
<proteinExistence type="inferred from homology"/>
<keyword evidence="6" id="KW-0131">Cell cycle</keyword>
<keyword evidence="4" id="KW-0132">Cell division</keyword>
<comment type="similarity">
    <text evidence="2">Belongs to the CLASP family.</text>
</comment>
<accession>A0A166UTD9</accession>
<feature type="domain" description="TOG" evidence="10">
    <location>
        <begin position="79"/>
        <end position="294"/>
    </location>
</feature>
<feature type="domain" description="TOG" evidence="10">
    <location>
        <begin position="985"/>
        <end position="1236"/>
    </location>
</feature>
<dbReference type="GO" id="GO:1990023">
    <property type="term" value="C:mitotic spindle midzone"/>
    <property type="evidence" value="ECO:0007669"/>
    <property type="project" value="TreeGrafter"/>
</dbReference>
<dbReference type="AlphaFoldDB" id="A0A166UTD9"/>
<dbReference type="InterPro" id="IPR016024">
    <property type="entry name" value="ARM-type_fold"/>
</dbReference>
<evidence type="ECO:0000256" key="3">
    <source>
        <dbReference type="ARBA" id="ARBA00011375"/>
    </source>
</evidence>
<evidence type="ECO:0000259" key="10">
    <source>
        <dbReference type="SMART" id="SM01349"/>
    </source>
</evidence>
<dbReference type="Proteomes" id="UP000076552">
    <property type="component" value="Unassembled WGS sequence"/>
</dbReference>
<feature type="region of interest" description="Disordered" evidence="8">
    <location>
        <begin position="584"/>
        <end position="943"/>
    </location>
</feature>
<dbReference type="GO" id="GO:0008017">
    <property type="term" value="F:microtubule binding"/>
    <property type="evidence" value="ECO:0007669"/>
    <property type="project" value="TreeGrafter"/>
</dbReference>
<feature type="compositionally biased region" description="Polar residues" evidence="8">
    <location>
        <begin position="790"/>
        <end position="799"/>
    </location>
</feature>
<feature type="compositionally biased region" description="Low complexity" evidence="8">
    <location>
        <begin position="662"/>
        <end position="681"/>
    </location>
</feature>
<dbReference type="GO" id="GO:0005881">
    <property type="term" value="C:cytoplasmic microtubule"/>
    <property type="evidence" value="ECO:0007669"/>
    <property type="project" value="TreeGrafter"/>
</dbReference>
<evidence type="ECO:0000256" key="6">
    <source>
        <dbReference type="ARBA" id="ARBA00022776"/>
    </source>
</evidence>
<dbReference type="InterPro" id="IPR011989">
    <property type="entry name" value="ARM-like"/>
</dbReference>
<evidence type="ECO:0000313" key="12">
    <source>
        <dbReference type="Proteomes" id="UP000076552"/>
    </source>
</evidence>
<feature type="compositionally biased region" description="Polar residues" evidence="8">
    <location>
        <begin position="752"/>
        <end position="768"/>
    </location>
</feature>
<feature type="compositionally biased region" description="Low complexity" evidence="8">
    <location>
        <begin position="824"/>
        <end position="836"/>
    </location>
</feature>
<dbReference type="EMBL" id="LFIV01000040">
    <property type="protein sequence ID" value="KZL73786.1"/>
    <property type="molecule type" value="Genomic_DNA"/>
</dbReference>
<dbReference type="PANTHER" id="PTHR21567:SF9">
    <property type="entry name" value="CLIP-ASSOCIATING PROTEIN"/>
    <property type="match status" value="1"/>
</dbReference>
<keyword evidence="6" id="KW-0498">Mitosis</keyword>
<comment type="subcellular location">
    <subcellularLocation>
        <location evidence="1">Cytoplasm</location>
        <location evidence="1">Cytoskeleton</location>
        <location evidence="1">Spindle</location>
    </subcellularLocation>
</comment>
<evidence type="ECO:0000313" key="11">
    <source>
        <dbReference type="EMBL" id="KZL73786.1"/>
    </source>
</evidence>
<comment type="caution">
    <text evidence="11">The sequence shown here is derived from an EMBL/GenBank/DDBJ whole genome shotgun (WGS) entry which is preliminary data.</text>
</comment>
<feature type="compositionally biased region" description="Low complexity" evidence="8">
    <location>
        <begin position="613"/>
        <end position="638"/>
    </location>
</feature>
<protein>
    <submittedName>
        <fullName evidence="11">Protein STU1</fullName>
    </submittedName>
</protein>
<dbReference type="GO" id="GO:0090307">
    <property type="term" value="P:mitotic spindle assembly"/>
    <property type="evidence" value="ECO:0007669"/>
    <property type="project" value="TreeGrafter"/>
</dbReference>
<evidence type="ECO:0000256" key="5">
    <source>
        <dbReference type="ARBA" id="ARBA00022701"/>
    </source>
</evidence>
<evidence type="ECO:0000256" key="4">
    <source>
        <dbReference type="ARBA" id="ARBA00022618"/>
    </source>
</evidence>
<feature type="region of interest" description="Disordered" evidence="8">
    <location>
        <begin position="975"/>
        <end position="998"/>
    </location>
</feature>
<dbReference type="GO" id="GO:0060172">
    <property type="term" value="P:astral microtubule depolymerization"/>
    <property type="evidence" value="ECO:0007669"/>
    <property type="project" value="TreeGrafter"/>
</dbReference>
<organism evidence="11 12">
    <name type="scientific">Colletotrichum tofieldiae</name>
    <dbReference type="NCBI Taxonomy" id="708197"/>
    <lineage>
        <taxon>Eukaryota</taxon>
        <taxon>Fungi</taxon>
        <taxon>Dikarya</taxon>
        <taxon>Ascomycota</taxon>
        <taxon>Pezizomycotina</taxon>
        <taxon>Sordariomycetes</taxon>
        <taxon>Hypocreomycetidae</taxon>
        <taxon>Glomerellales</taxon>
        <taxon>Glomerellaceae</taxon>
        <taxon>Colletotrichum</taxon>
        <taxon>Colletotrichum spaethianum species complex</taxon>
    </lineage>
</organism>
<evidence type="ECO:0000256" key="9">
    <source>
        <dbReference type="SAM" id="SignalP"/>
    </source>
</evidence>
<feature type="chain" id="PRO_5007880805" evidence="9">
    <location>
        <begin position="20"/>
        <end position="1239"/>
    </location>
</feature>
<sequence length="1239" mass="133467">MGIGCPFVFCLLRVGTPVGFDITASQQPAPAATSAQPGPESATFFALGSSSVLLASEPSCTQSQKPNQSPTLVLRGMAEKITEDQVNDLLKILRTDASVDHKVQHVTGIKSGIKQHNVPDTLVPQIFDGLRTASVSPHAVLVNAGFTALNHLLTRLSRQEPKYIAKEAKHTLPLVIDKLGDPKDKFRSLASQALTTMYAAAPMDVERSVRNVAMVGKNPRAKEAGMHWLLYMHQDHGVQFRAYVPTLMELLEDADGMVRDVAKSTVIELFRDAPNTAKSDLKRQLKNFNVRPAIEQAIVKELAPNTGERPKTPGLEAAAPVAAPRPKLAASVSSVSSERPITPAPEARSEVDPAYVNTQRELDDIFREMMTHFEGRETEQNWLKREESMTKLRKLIAGNVPQDFPDAFMLGLKGLLDGIIKAITSLRTSLSKEGCNLVQDVAMTFGPGMDPLVELLMQTFIKLAAATKKIASQQANTTVDIIIGKVTYSSRIMQHIWGACQDKNVQPRTYATGWLKTVLNKEAHHKSHIEHGGGLELVEKCIKKGLNDANPGVRERMRATYWVFAKIWPARAEVLRDTLEPTAQKLLDKDPNNPNAPKREVDTGRARPGLGLSKSTMSSSKPSLRETMMAQKKATMAASRNLPPRPGSAMANLSPVRPQQPAPGSSSTGPAPSSKPTASGGMSVRPMRPTKKRPEMAARPATAGPYSVRTHDGPSTEAPSPESLKSKSVTPKSRTEASPRRAASRPRAATSHANGPNVASPSAAKSTLSKSVSSPRASPRSSPAKPKRSQTTLPSSSPSKDNEDLTLVVPSLASLKSPPRDVPAEVSPPAAVEAPANISVEIPLPEAEPVPDPVSEPTPEPTPEPTLEPTPEPTPEPTEQPPAEPEAEAPAEAPQDTPAEGPEEASADVAVEAPAEEPPTPATPVKEEAADPEPAPSNGLKVFEDPFVDDQTTANPSITVPVLEDKPVNEVAAPAPNGHFEVNGTPETPEKARQTSRLLDSGVTRVKAKSLDVHGFRKLQSIIRDNKAVFTDEKFEALLRGLFEYLEAPLDNLAPERVQDVKAQILATIKLLLKKERDNFQPHVSRGLESLVATRSAYDARTRIVSGLELLAEELVALGDPPEIVVVMAKLLQSKQDSTIEGSRCLATGLHVLKELLDKRTGFTPSESELVQLGGLAGRCLESTDSGVRMGAVQLCVALHSRIGDGPFWELIKGAKDDPKNLITYYIAKKQRESSAVAA</sequence>
<feature type="compositionally biased region" description="Pro residues" evidence="8">
    <location>
        <begin position="846"/>
        <end position="884"/>
    </location>
</feature>
<dbReference type="Pfam" id="PF12348">
    <property type="entry name" value="CLASP_N"/>
    <property type="match status" value="2"/>
</dbReference>
<comment type="subunit">
    <text evidence="3">Interacts with microtubules.</text>
</comment>